<dbReference type="AlphaFoldDB" id="A0A650ELC5"/>
<organism evidence="1">
    <name type="scientific">uncultured Helicobacter sp</name>
    <dbReference type="NCBI Taxonomy" id="175537"/>
    <lineage>
        <taxon>Bacteria</taxon>
        <taxon>Pseudomonadati</taxon>
        <taxon>Campylobacterota</taxon>
        <taxon>Epsilonproteobacteria</taxon>
        <taxon>Campylobacterales</taxon>
        <taxon>Helicobacteraceae</taxon>
        <taxon>Helicobacter</taxon>
        <taxon>environmental samples</taxon>
    </lineage>
</organism>
<gene>
    <name evidence="1" type="ORF">Helico5904_0480</name>
</gene>
<evidence type="ECO:0000313" key="1">
    <source>
        <dbReference type="EMBL" id="QGT50376.1"/>
    </source>
</evidence>
<proteinExistence type="predicted"/>
<accession>A0A650ELC5</accession>
<dbReference type="EMBL" id="MN577569">
    <property type="protein sequence ID" value="QGT50376.1"/>
    <property type="molecule type" value="Genomic_DNA"/>
</dbReference>
<reference evidence="1" key="1">
    <citation type="journal article" date="2020" name="J. ISSAAS">
        <title>Lactobacilli and other gastrointestinal microbiota of Peromyscus leucopus, reservoir host for agents of Lyme disease and other zoonoses in North America.</title>
        <authorList>
            <person name="Milovic A."/>
            <person name="Bassam K."/>
            <person name="Shao H."/>
            <person name="Chatzistamou I."/>
            <person name="Tufts D.M."/>
            <person name="Diuk-Wasser M."/>
            <person name="Barbour A.G."/>
        </authorList>
    </citation>
    <scope>NUCLEOTIDE SEQUENCE</scope>
    <source>
        <strain evidence="1">LL4</strain>
    </source>
</reference>
<sequence>MEMLSQPSFLDDNHEEIFDKKLESFLLFIFNQPLDKAYRRGFGQWRCNLEKRYKKYQKVRRLANTFANGFKKPIRTLKHLFKRY</sequence>
<name>A0A650ELC5_9HELI</name>
<protein>
    <submittedName>
        <fullName evidence="1">Uncharacterized protein</fullName>
    </submittedName>
</protein>